<dbReference type="AlphaFoldDB" id="A0A0B6XZ00"/>
<dbReference type="GO" id="GO:0008270">
    <property type="term" value="F:zinc ion binding"/>
    <property type="evidence" value="ECO:0007669"/>
    <property type="project" value="UniProtKB-KW"/>
</dbReference>
<name>A0A0B6XZ00_9EUPU</name>
<feature type="domain" description="C2H2-type" evidence="11">
    <location>
        <begin position="6"/>
        <end position="29"/>
    </location>
</feature>
<evidence type="ECO:0000256" key="2">
    <source>
        <dbReference type="ARBA" id="ARBA00022723"/>
    </source>
</evidence>
<evidence type="ECO:0000256" key="8">
    <source>
        <dbReference type="ARBA" id="ARBA00023163"/>
    </source>
</evidence>
<dbReference type="PROSITE" id="PS00028">
    <property type="entry name" value="ZINC_FINGER_C2H2_1"/>
    <property type="match status" value="1"/>
</dbReference>
<comment type="subcellular location">
    <subcellularLocation>
        <location evidence="1">Nucleus</location>
    </subcellularLocation>
</comment>
<evidence type="ECO:0000256" key="1">
    <source>
        <dbReference type="ARBA" id="ARBA00004123"/>
    </source>
</evidence>
<keyword evidence="9" id="KW-0539">Nucleus</keyword>
<evidence type="ECO:0000256" key="6">
    <source>
        <dbReference type="ARBA" id="ARBA00023015"/>
    </source>
</evidence>
<gene>
    <name evidence="12" type="primary">ORF4160</name>
</gene>
<keyword evidence="6" id="KW-0805">Transcription regulation</keyword>
<dbReference type="SMART" id="SM00355">
    <property type="entry name" value="ZnF_C2H2"/>
    <property type="match status" value="1"/>
</dbReference>
<keyword evidence="7" id="KW-0238">DNA-binding</keyword>
<keyword evidence="5" id="KW-0862">Zinc</keyword>
<dbReference type="SUPFAM" id="SSF57667">
    <property type="entry name" value="beta-beta-alpha zinc fingers"/>
    <property type="match status" value="1"/>
</dbReference>
<sequence>TGEKPYKCFYCGSTFTDSSSLRRHTKVHSVSVLNGCGVDSVELAEVSDEEEEEKVLASE</sequence>
<accession>A0A0B6XZ00</accession>
<dbReference type="PROSITE" id="PS50157">
    <property type="entry name" value="ZINC_FINGER_C2H2_2"/>
    <property type="match status" value="1"/>
</dbReference>
<keyword evidence="3" id="KW-0677">Repeat</keyword>
<reference evidence="12" key="1">
    <citation type="submission" date="2014-12" db="EMBL/GenBank/DDBJ databases">
        <title>Insight into the proteome of Arion vulgaris.</title>
        <authorList>
            <person name="Aradska J."/>
            <person name="Bulat T."/>
            <person name="Smidak R."/>
            <person name="Sarate P."/>
            <person name="Gangsoo J."/>
            <person name="Sialana F."/>
            <person name="Bilban M."/>
            <person name="Lubec G."/>
        </authorList>
    </citation>
    <scope>NUCLEOTIDE SEQUENCE</scope>
    <source>
        <tissue evidence="12">Skin</tissue>
    </source>
</reference>
<dbReference type="Gene3D" id="3.30.160.60">
    <property type="entry name" value="Classic Zinc Finger"/>
    <property type="match status" value="1"/>
</dbReference>
<evidence type="ECO:0000313" key="12">
    <source>
        <dbReference type="EMBL" id="CEK48485.1"/>
    </source>
</evidence>
<organism evidence="12">
    <name type="scientific">Arion vulgaris</name>
    <dbReference type="NCBI Taxonomy" id="1028688"/>
    <lineage>
        <taxon>Eukaryota</taxon>
        <taxon>Metazoa</taxon>
        <taxon>Spiralia</taxon>
        <taxon>Lophotrochozoa</taxon>
        <taxon>Mollusca</taxon>
        <taxon>Gastropoda</taxon>
        <taxon>Heterobranchia</taxon>
        <taxon>Euthyneura</taxon>
        <taxon>Panpulmonata</taxon>
        <taxon>Eupulmonata</taxon>
        <taxon>Stylommatophora</taxon>
        <taxon>Helicina</taxon>
        <taxon>Arionoidea</taxon>
        <taxon>Arionidae</taxon>
        <taxon>Arion</taxon>
    </lineage>
</organism>
<dbReference type="InterPro" id="IPR036236">
    <property type="entry name" value="Znf_C2H2_sf"/>
</dbReference>
<evidence type="ECO:0000256" key="10">
    <source>
        <dbReference type="PROSITE-ProRule" id="PRU00042"/>
    </source>
</evidence>
<evidence type="ECO:0000256" key="4">
    <source>
        <dbReference type="ARBA" id="ARBA00022771"/>
    </source>
</evidence>
<proteinExistence type="predicted"/>
<keyword evidence="4 10" id="KW-0863">Zinc-finger</keyword>
<dbReference type="InterPro" id="IPR013087">
    <property type="entry name" value="Znf_C2H2_type"/>
</dbReference>
<keyword evidence="2" id="KW-0479">Metal-binding</keyword>
<dbReference type="EMBL" id="HACG01001620">
    <property type="protein sequence ID" value="CEK48485.1"/>
    <property type="molecule type" value="Transcribed_RNA"/>
</dbReference>
<evidence type="ECO:0000256" key="9">
    <source>
        <dbReference type="ARBA" id="ARBA00023242"/>
    </source>
</evidence>
<protein>
    <recommendedName>
        <fullName evidence="11">C2H2-type domain-containing protein</fullName>
    </recommendedName>
</protein>
<evidence type="ECO:0000256" key="7">
    <source>
        <dbReference type="ARBA" id="ARBA00023125"/>
    </source>
</evidence>
<evidence type="ECO:0000259" key="11">
    <source>
        <dbReference type="PROSITE" id="PS50157"/>
    </source>
</evidence>
<dbReference type="FunFam" id="3.30.160.60:FF:000450">
    <property type="entry name" value="PR domain zinc finger protein 14"/>
    <property type="match status" value="1"/>
</dbReference>
<evidence type="ECO:0000256" key="3">
    <source>
        <dbReference type="ARBA" id="ARBA00022737"/>
    </source>
</evidence>
<evidence type="ECO:0000256" key="5">
    <source>
        <dbReference type="ARBA" id="ARBA00022833"/>
    </source>
</evidence>
<dbReference type="GO" id="GO:0003677">
    <property type="term" value="F:DNA binding"/>
    <property type="evidence" value="ECO:0007669"/>
    <property type="project" value="UniProtKB-KW"/>
</dbReference>
<feature type="non-terminal residue" evidence="12">
    <location>
        <position position="1"/>
    </location>
</feature>
<keyword evidence="8" id="KW-0804">Transcription</keyword>
<dbReference type="GO" id="GO:0005634">
    <property type="term" value="C:nucleus"/>
    <property type="evidence" value="ECO:0007669"/>
    <property type="project" value="UniProtKB-SubCell"/>
</dbReference>
<dbReference type="Pfam" id="PF00096">
    <property type="entry name" value="zf-C2H2"/>
    <property type="match status" value="1"/>
</dbReference>